<evidence type="ECO:0000256" key="1">
    <source>
        <dbReference type="SAM" id="SignalP"/>
    </source>
</evidence>
<keyword evidence="3" id="KW-1185">Reference proteome</keyword>
<feature type="signal peptide" evidence="1">
    <location>
        <begin position="1"/>
        <end position="21"/>
    </location>
</feature>
<keyword evidence="1" id="KW-0732">Signal</keyword>
<gene>
    <name evidence="2" type="ORF">TCNE_LOCUS8902</name>
</gene>
<name>A0A183UK82_TOXCA</name>
<dbReference type="Proteomes" id="UP000050794">
    <property type="component" value="Unassembled WGS sequence"/>
</dbReference>
<reference evidence="4" key="1">
    <citation type="submission" date="2016-06" db="UniProtKB">
        <authorList>
            <consortium name="WormBaseParasite"/>
        </authorList>
    </citation>
    <scope>IDENTIFICATION</scope>
</reference>
<proteinExistence type="predicted"/>
<dbReference type="WBParaSite" id="TCNE_0000890201-mRNA-1">
    <property type="protein sequence ID" value="TCNE_0000890201-mRNA-1"/>
    <property type="gene ID" value="TCNE_0000890201"/>
</dbReference>
<feature type="chain" id="PRO_5044553249" evidence="1">
    <location>
        <begin position="22"/>
        <end position="650"/>
    </location>
</feature>
<dbReference type="AlphaFoldDB" id="A0A183UK82"/>
<evidence type="ECO:0000313" key="2">
    <source>
        <dbReference type="EMBL" id="VDM40223.1"/>
    </source>
</evidence>
<evidence type="ECO:0000313" key="4">
    <source>
        <dbReference type="WBParaSite" id="TCNE_0000890201-mRNA-1"/>
    </source>
</evidence>
<dbReference type="PROSITE" id="PS51257">
    <property type="entry name" value="PROKAR_LIPOPROTEIN"/>
    <property type="match status" value="1"/>
</dbReference>
<dbReference type="EMBL" id="UYWY01020026">
    <property type="protein sequence ID" value="VDM40223.1"/>
    <property type="molecule type" value="Genomic_DNA"/>
</dbReference>
<organism evidence="3 4">
    <name type="scientific">Toxocara canis</name>
    <name type="common">Canine roundworm</name>
    <dbReference type="NCBI Taxonomy" id="6265"/>
    <lineage>
        <taxon>Eukaryota</taxon>
        <taxon>Metazoa</taxon>
        <taxon>Ecdysozoa</taxon>
        <taxon>Nematoda</taxon>
        <taxon>Chromadorea</taxon>
        <taxon>Rhabditida</taxon>
        <taxon>Spirurina</taxon>
        <taxon>Ascaridomorpha</taxon>
        <taxon>Ascaridoidea</taxon>
        <taxon>Toxocaridae</taxon>
        <taxon>Toxocara</taxon>
    </lineage>
</organism>
<sequence>MQIRQLGLLLITLASCQLVALEKFIEGRTCEDFNRNISTYLADISEAVGKACGKYWITNDAEKTACFKMADQMSIGYFGNQFLGLQKTLREYLSTNKEQREAFLSQTFNWRVIMECPAEPCGPCKTVGTLIKPPPLIAALGGACITCCPGANILHLLVDPITQVIANLDNETSDEMSKLQRIRYLIQLFVGNDACLLDLLEKTKIDQWGSVKQFVQCVADMENGGGTPTPAPSGQCDTFGSVITEAQNGQKPLLQALGSICAKRQRCSYEEETAVVMIVAAINEALRNGGTTEAKVSLVASALKVVHSILNVLSADFKDRFMKTQIGSWGTMDELLICAEKIASQTTTATTAMTTSVGVSTTTTPAITTPTTTTSTTTTSTATTATTATTTTTTTTTTTAAPTTVTATLPPTDSPVNCKDLKNFVVPKPDGKIPVLQALQSACTSRCNDTQRSYLANFVARLGNEVFKKPESAELKVLHVNALLWQFLSIYADLKFEDIIVPANIDGWGPVGRLMTCIEDRMANKTVQLQLINRIPITVSPGLHGYSPIQDAIITACVAGQCTNSQVTEIQKFATDFSAFCFDPPTSSSYRARLVKAKILYFFGTNPDFESIILPKKIESFGTVLNFMQCVIANFYFDGFNVPSTIAHVY</sequence>
<evidence type="ECO:0000313" key="3">
    <source>
        <dbReference type="Proteomes" id="UP000050794"/>
    </source>
</evidence>
<accession>A0A183UK82</accession>
<protein>
    <submittedName>
        <fullName evidence="4">Secreted protein</fullName>
    </submittedName>
</protein>
<reference evidence="2 3" key="2">
    <citation type="submission" date="2018-11" db="EMBL/GenBank/DDBJ databases">
        <authorList>
            <consortium name="Pathogen Informatics"/>
        </authorList>
    </citation>
    <scope>NUCLEOTIDE SEQUENCE [LARGE SCALE GENOMIC DNA]</scope>
</reference>